<keyword evidence="13" id="KW-1185">Reference proteome</keyword>
<evidence type="ECO:0000256" key="7">
    <source>
        <dbReference type="ARBA" id="ARBA00022927"/>
    </source>
</evidence>
<dbReference type="GO" id="GO:0032511">
    <property type="term" value="P:late endosome to vacuole transport via multivesicular body sorting pathway"/>
    <property type="evidence" value="ECO:0007669"/>
    <property type="project" value="InterPro"/>
</dbReference>
<gene>
    <name evidence="12" type="ORF">TWF696_009000</name>
</gene>
<evidence type="ECO:0000256" key="4">
    <source>
        <dbReference type="ARBA" id="ARBA00022448"/>
    </source>
</evidence>
<comment type="similarity">
    <text evidence="3">Belongs to the VTA1 family.</text>
</comment>
<keyword evidence="8" id="KW-0472">Membrane</keyword>
<evidence type="ECO:0000256" key="3">
    <source>
        <dbReference type="ARBA" id="ARBA00007895"/>
    </source>
</evidence>
<feature type="domain" description="Vta1/callose synthase N-terminal" evidence="10">
    <location>
        <begin position="12"/>
        <end position="153"/>
    </location>
</feature>
<comment type="subcellular location">
    <subcellularLocation>
        <location evidence="2">Cytoplasm</location>
    </subcellularLocation>
    <subcellularLocation>
        <location evidence="1">Endosome membrane</location>
        <topology evidence="1">Peripheral membrane protein</topology>
    </subcellularLocation>
</comment>
<dbReference type="InterPro" id="IPR039431">
    <property type="entry name" value="Vta1/CALS_N"/>
</dbReference>
<name>A0AAV9UHZ0_9PEZI</name>
<keyword evidence="5" id="KW-0963">Cytoplasm</keyword>
<evidence type="ECO:0000256" key="8">
    <source>
        <dbReference type="ARBA" id="ARBA00023136"/>
    </source>
</evidence>
<dbReference type="Pfam" id="PF04652">
    <property type="entry name" value="Vta1"/>
    <property type="match status" value="1"/>
</dbReference>
<dbReference type="GO" id="GO:0005771">
    <property type="term" value="C:multivesicular body"/>
    <property type="evidence" value="ECO:0007669"/>
    <property type="project" value="TreeGrafter"/>
</dbReference>
<dbReference type="GO" id="GO:0015031">
    <property type="term" value="P:protein transport"/>
    <property type="evidence" value="ECO:0007669"/>
    <property type="project" value="UniProtKB-KW"/>
</dbReference>
<evidence type="ECO:0000256" key="2">
    <source>
        <dbReference type="ARBA" id="ARBA00004496"/>
    </source>
</evidence>
<keyword evidence="7" id="KW-0653">Protein transport</keyword>
<dbReference type="GO" id="GO:0010008">
    <property type="term" value="C:endosome membrane"/>
    <property type="evidence" value="ECO:0007669"/>
    <property type="project" value="UniProtKB-SubCell"/>
</dbReference>
<dbReference type="Gene3D" id="1.25.40.270">
    <property type="entry name" value="Vacuolar protein sorting-associated protein vta1"/>
    <property type="match status" value="1"/>
</dbReference>
<dbReference type="InterPro" id="IPR044538">
    <property type="entry name" value="Vta1-like"/>
</dbReference>
<keyword evidence="6" id="KW-0967">Endosome</keyword>
<feature type="region of interest" description="Disordered" evidence="9">
    <location>
        <begin position="391"/>
        <end position="465"/>
    </location>
</feature>
<feature type="compositionally biased region" description="Pro residues" evidence="9">
    <location>
        <begin position="235"/>
        <end position="252"/>
    </location>
</feature>
<feature type="domain" description="Vta1 C-terminal" evidence="11">
    <location>
        <begin position="467"/>
        <end position="501"/>
    </location>
</feature>
<evidence type="ECO:0000313" key="12">
    <source>
        <dbReference type="EMBL" id="KAK6340676.1"/>
    </source>
</evidence>
<dbReference type="AlphaFoldDB" id="A0AAV9UHZ0"/>
<dbReference type="InterPro" id="IPR041212">
    <property type="entry name" value="Vta1_C"/>
</dbReference>
<feature type="region of interest" description="Disordered" evidence="9">
    <location>
        <begin position="178"/>
        <end position="256"/>
    </location>
</feature>
<evidence type="ECO:0000313" key="13">
    <source>
        <dbReference type="Proteomes" id="UP001375240"/>
    </source>
</evidence>
<evidence type="ECO:0000259" key="11">
    <source>
        <dbReference type="Pfam" id="PF18097"/>
    </source>
</evidence>
<dbReference type="Proteomes" id="UP001375240">
    <property type="component" value="Unassembled WGS sequence"/>
</dbReference>
<evidence type="ECO:0000256" key="1">
    <source>
        <dbReference type="ARBA" id="ARBA00004481"/>
    </source>
</evidence>
<feature type="compositionally biased region" description="Pro residues" evidence="9">
    <location>
        <begin position="402"/>
        <end position="430"/>
    </location>
</feature>
<organism evidence="12 13">
    <name type="scientific">Orbilia brochopaga</name>
    <dbReference type="NCBI Taxonomy" id="3140254"/>
    <lineage>
        <taxon>Eukaryota</taxon>
        <taxon>Fungi</taxon>
        <taxon>Dikarya</taxon>
        <taxon>Ascomycota</taxon>
        <taxon>Pezizomycotina</taxon>
        <taxon>Orbiliomycetes</taxon>
        <taxon>Orbiliales</taxon>
        <taxon>Orbiliaceae</taxon>
        <taxon>Orbilia</taxon>
    </lineage>
</organism>
<feature type="compositionally biased region" description="Pro residues" evidence="9">
    <location>
        <begin position="304"/>
        <end position="356"/>
    </location>
</feature>
<keyword evidence="4" id="KW-0813">Transport</keyword>
<dbReference type="Pfam" id="PF18097">
    <property type="entry name" value="Vta1_C"/>
    <property type="match status" value="1"/>
</dbReference>
<dbReference type="PANTHER" id="PTHR46009">
    <property type="entry name" value="VACUOLAR PROTEIN SORTING-ASSOCIATED PROTEIN VTA1 HOMOLOG"/>
    <property type="match status" value="1"/>
</dbReference>
<feature type="compositionally biased region" description="Low complexity" evidence="9">
    <location>
        <begin position="447"/>
        <end position="456"/>
    </location>
</feature>
<evidence type="ECO:0000256" key="9">
    <source>
        <dbReference type="SAM" id="MobiDB-lite"/>
    </source>
</evidence>
<protein>
    <submittedName>
        <fullName evidence="12">Uncharacterized protein</fullName>
    </submittedName>
</protein>
<dbReference type="EMBL" id="JAVHNQ010000008">
    <property type="protein sequence ID" value="KAK6340676.1"/>
    <property type="molecule type" value="Genomic_DNA"/>
</dbReference>
<dbReference type="PANTHER" id="PTHR46009:SF1">
    <property type="entry name" value="VACUOLAR PROTEIN SORTING-ASSOCIATED PROTEIN VTA1 HOMOLOG"/>
    <property type="match status" value="1"/>
</dbReference>
<proteinExistence type="inferred from homology"/>
<reference evidence="12 13" key="1">
    <citation type="submission" date="2019-10" db="EMBL/GenBank/DDBJ databases">
        <authorList>
            <person name="Palmer J.M."/>
        </authorList>
    </citation>
    <scope>NUCLEOTIDE SEQUENCE [LARGE SCALE GENOMIC DNA]</scope>
    <source>
        <strain evidence="12 13">TWF696</strain>
    </source>
</reference>
<feature type="region of interest" description="Disordered" evidence="9">
    <location>
        <begin position="297"/>
        <end position="356"/>
    </location>
</feature>
<accession>A0AAV9UHZ0</accession>
<sequence>MASDIPPSLKAVAPFIIKAHQMEKADPVISYFCYVYTVQQALAKGLTKSAEGMTYTGQVMDTLEQRRAELSDHEAVADDVVGKVYVEQFANKIFSNAENAQNARKCTKQTAETFMAASIFLELLRVFGELDPEVSKKITFAKYSAARILKALKAGEDPNPPIEQGQEEEVPPVFTDTDVQRSQHEVSPVSPVSPHPPAPTVEDAVDEAESLERSMARMSAADESLHPSRIMTPSNVPPPPLVPPSFPSPPETEAPLRPVAHLPSRTETMSTAETFAAQPPSAGYFPPAPYAHETSVAPSLLDLPPGPPSLPSAPPSLPSAPSNFPPGPTSPPVAPSAPPSVPLLPPKLSPGVPPQPSAGLDSFYSGAPASAGAGVGVGVASGLDPVFGGPSPHWLGHDAQPPAAPPMNHPPGTGPAYYYPPPSVASPQPPQRQTCAQAPAPSPFGRAPPVAAPPQRRLVDPDEDPAAIKEAHKCIRWADSALNFDDVPTAVKQLRLALQALGAE</sequence>
<comment type="caution">
    <text evidence="12">The sequence shown here is derived from an EMBL/GenBank/DDBJ whole genome shotgun (WGS) entry which is preliminary data.</text>
</comment>
<dbReference type="Gene3D" id="1.20.5.420">
    <property type="entry name" value="Immunoglobulin FC, subunit C"/>
    <property type="match status" value="1"/>
</dbReference>
<evidence type="ECO:0000256" key="6">
    <source>
        <dbReference type="ARBA" id="ARBA00022753"/>
    </source>
</evidence>
<evidence type="ECO:0000259" key="10">
    <source>
        <dbReference type="Pfam" id="PF04652"/>
    </source>
</evidence>
<dbReference type="InterPro" id="IPR023175">
    <property type="entry name" value="Vta1/CALS_N_sf"/>
</dbReference>
<evidence type="ECO:0000256" key="5">
    <source>
        <dbReference type="ARBA" id="ARBA00022490"/>
    </source>
</evidence>